<dbReference type="EMBL" id="BART01035276">
    <property type="protein sequence ID" value="GAH12825.1"/>
    <property type="molecule type" value="Genomic_DNA"/>
</dbReference>
<gene>
    <name evidence="1" type="ORF">S01H4_59992</name>
</gene>
<sequence>EVVMKLLLLHISDIHFFQGENQILNKKKAIVDVLKNYFSDVKHCVIVVTGDIAFSGKKIEYEQASILF</sequence>
<evidence type="ECO:0008006" key="2">
    <source>
        <dbReference type="Google" id="ProtNLM"/>
    </source>
</evidence>
<proteinExistence type="predicted"/>
<dbReference type="SUPFAM" id="SSF56300">
    <property type="entry name" value="Metallo-dependent phosphatases"/>
    <property type="match status" value="1"/>
</dbReference>
<dbReference type="InterPro" id="IPR042283">
    <property type="entry name" value="GpdQ_catalytic"/>
</dbReference>
<dbReference type="InterPro" id="IPR029052">
    <property type="entry name" value="Metallo-depent_PP-like"/>
</dbReference>
<dbReference type="AlphaFoldDB" id="X1DX78"/>
<protein>
    <recommendedName>
        <fullName evidence="2">Calcineurin-like phosphoesterase domain-containing protein</fullName>
    </recommendedName>
</protein>
<comment type="caution">
    <text evidence="1">The sequence shown here is derived from an EMBL/GenBank/DDBJ whole genome shotgun (WGS) entry which is preliminary data.</text>
</comment>
<organism evidence="1">
    <name type="scientific">marine sediment metagenome</name>
    <dbReference type="NCBI Taxonomy" id="412755"/>
    <lineage>
        <taxon>unclassified sequences</taxon>
        <taxon>metagenomes</taxon>
        <taxon>ecological metagenomes</taxon>
    </lineage>
</organism>
<evidence type="ECO:0000313" key="1">
    <source>
        <dbReference type="EMBL" id="GAH12825.1"/>
    </source>
</evidence>
<feature type="non-terminal residue" evidence="1">
    <location>
        <position position="1"/>
    </location>
</feature>
<name>X1DX78_9ZZZZ</name>
<reference evidence="1" key="1">
    <citation type="journal article" date="2014" name="Front. Microbiol.">
        <title>High frequency of phylogenetically diverse reductive dehalogenase-homologous genes in deep subseafloor sedimentary metagenomes.</title>
        <authorList>
            <person name="Kawai M."/>
            <person name="Futagami T."/>
            <person name="Toyoda A."/>
            <person name="Takaki Y."/>
            <person name="Nishi S."/>
            <person name="Hori S."/>
            <person name="Arai W."/>
            <person name="Tsubouchi T."/>
            <person name="Morono Y."/>
            <person name="Uchiyama I."/>
            <person name="Ito T."/>
            <person name="Fujiyama A."/>
            <person name="Inagaki F."/>
            <person name="Takami H."/>
        </authorList>
    </citation>
    <scope>NUCLEOTIDE SEQUENCE</scope>
    <source>
        <strain evidence="1">Expedition CK06-06</strain>
    </source>
</reference>
<accession>X1DX78</accession>
<dbReference type="Gene3D" id="3.60.21.40">
    <property type="entry name" value="GpdQ, catalytic alpha/beta sandwich domain"/>
    <property type="match status" value="1"/>
</dbReference>